<dbReference type="UniPathway" id="UPA00031">
    <property type="reaction ID" value="UER00012"/>
</dbReference>
<dbReference type="SUPFAM" id="SSF53383">
    <property type="entry name" value="PLP-dependent transferases"/>
    <property type="match status" value="1"/>
</dbReference>
<dbReference type="GO" id="GO:0030170">
    <property type="term" value="F:pyridoxal phosphate binding"/>
    <property type="evidence" value="ECO:0007669"/>
    <property type="project" value="InterPro"/>
</dbReference>
<dbReference type="Gene3D" id="3.90.1150.10">
    <property type="entry name" value="Aspartate Aminotransferase, domain 1"/>
    <property type="match status" value="1"/>
</dbReference>
<dbReference type="NCBIfam" id="TIGR01141">
    <property type="entry name" value="hisC"/>
    <property type="match status" value="1"/>
</dbReference>
<dbReference type="PANTHER" id="PTHR43643">
    <property type="entry name" value="HISTIDINOL-PHOSPHATE AMINOTRANSFERASE 2"/>
    <property type="match status" value="1"/>
</dbReference>
<dbReference type="CDD" id="cd00609">
    <property type="entry name" value="AAT_like"/>
    <property type="match status" value="1"/>
</dbReference>
<dbReference type="InterPro" id="IPR005861">
    <property type="entry name" value="HisP_aminotrans"/>
</dbReference>
<evidence type="ECO:0000256" key="5">
    <source>
        <dbReference type="ARBA" id="ARBA00022576"/>
    </source>
</evidence>
<evidence type="ECO:0000256" key="1">
    <source>
        <dbReference type="ARBA" id="ARBA00001933"/>
    </source>
</evidence>
<evidence type="ECO:0000256" key="7">
    <source>
        <dbReference type="ARBA" id="ARBA00022898"/>
    </source>
</evidence>
<dbReference type="InterPro" id="IPR001917">
    <property type="entry name" value="Aminotrans_II_pyridoxalP_BS"/>
</dbReference>
<dbReference type="InterPro" id="IPR015422">
    <property type="entry name" value="PyrdxlP-dep_Trfase_small"/>
</dbReference>
<evidence type="ECO:0000256" key="4">
    <source>
        <dbReference type="ARBA" id="ARBA00011738"/>
    </source>
</evidence>
<evidence type="ECO:0000259" key="10">
    <source>
        <dbReference type="Pfam" id="PF00155"/>
    </source>
</evidence>
<gene>
    <name evidence="9 11" type="primary">hisC</name>
    <name evidence="11" type="ORF">HB778_21305</name>
</gene>
<comment type="subunit">
    <text evidence="4 9">Homodimer.</text>
</comment>
<dbReference type="EMBL" id="CP050296">
    <property type="protein sequence ID" value="QND58842.1"/>
    <property type="molecule type" value="Genomic_DNA"/>
</dbReference>
<dbReference type="GO" id="GO:0004400">
    <property type="term" value="F:histidinol-phosphate transaminase activity"/>
    <property type="evidence" value="ECO:0007669"/>
    <property type="project" value="UniProtKB-UniRule"/>
</dbReference>
<keyword evidence="9" id="KW-0028">Amino-acid biosynthesis</keyword>
<keyword evidence="5 9" id="KW-0032">Aminotransferase</keyword>
<sequence>MDAIRRKSVSERTSGLENSRTSKSKLLFNPYVASLPPYNAGMNIAVARTLSGRQDIARLASNENPDGCSPTVMKALASPSFEPWRYADPACTALRAALGEKVAIDPGLIVVGNGSEEMIAAISRAILSPGACVVTTVPSFGLHEIEPLAVGAKVAKIPMTAEMGFDLRALEAAIAEEPRIVFISSPWNPVGPGLDHAALQRLIAAVRPGTLFVLDEAYFEFSDPGAPDGIEILRDSDIDYVVLRTFSKAYGLAGLRVGYALCSSVELAAVIAAAKTPFNVNGAAQIAAIAALADEGWMRASSSRARAERERVAAALAELGFRVAPSQTNFLFFDCNGDSARLAASLLGQGIIVKAWRESGYERYMRVTIGSPADNDRLIATLQGLAGQ</sequence>
<protein>
    <recommendedName>
        <fullName evidence="9">Histidinol-phosphate aminotransferase</fullName>
        <ecNumber evidence="9">2.6.1.9</ecNumber>
    </recommendedName>
    <alternativeName>
        <fullName evidence="9">Imidazole acetol-phosphate transaminase</fullName>
    </alternativeName>
</protein>
<reference evidence="11" key="1">
    <citation type="journal article" date="2020" name="Mol. Plant Microbe Interact.">
        <title>Complete genome sequences of four natural Pseudomonas isolates that catabolize a wide range of aromatic compounds relevant to lignin valorization.</title>
        <authorList>
            <person name="Hatmaker E.A."/>
            <person name="Presle G."/>
            <person name="Cannon O."/>
            <person name="Guss A.M."/>
            <person name="Elkins J.G."/>
        </authorList>
    </citation>
    <scope>NUCLEOTIDE SEQUENCE</scope>
    <source>
        <strain evidence="11">583</strain>
    </source>
</reference>
<dbReference type="AlphaFoldDB" id="A0A7G6SWG0"/>
<dbReference type="GO" id="GO:0000105">
    <property type="term" value="P:L-histidine biosynthetic process"/>
    <property type="evidence" value="ECO:0007669"/>
    <property type="project" value="UniProtKB-UniRule"/>
</dbReference>
<evidence type="ECO:0000256" key="2">
    <source>
        <dbReference type="ARBA" id="ARBA00005011"/>
    </source>
</evidence>
<name>A0A7G6SWG0_9HYPH</name>
<dbReference type="Pfam" id="PF00155">
    <property type="entry name" value="Aminotran_1_2"/>
    <property type="match status" value="1"/>
</dbReference>
<evidence type="ECO:0000256" key="6">
    <source>
        <dbReference type="ARBA" id="ARBA00022679"/>
    </source>
</evidence>
<dbReference type="HAMAP" id="MF_01023">
    <property type="entry name" value="HisC_aminotrans_2"/>
    <property type="match status" value="1"/>
</dbReference>
<dbReference type="PANTHER" id="PTHR43643:SF3">
    <property type="entry name" value="HISTIDINOL-PHOSPHATE AMINOTRANSFERASE"/>
    <property type="match status" value="1"/>
</dbReference>
<dbReference type="EC" id="2.6.1.9" evidence="9"/>
<proteinExistence type="inferred from homology"/>
<organism evidence="11 12">
    <name type="scientific">Mesorhizobium huakuii</name>
    <dbReference type="NCBI Taxonomy" id="28104"/>
    <lineage>
        <taxon>Bacteria</taxon>
        <taxon>Pseudomonadati</taxon>
        <taxon>Pseudomonadota</taxon>
        <taxon>Alphaproteobacteria</taxon>
        <taxon>Hyphomicrobiales</taxon>
        <taxon>Phyllobacteriaceae</taxon>
        <taxon>Mesorhizobium</taxon>
    </lineage>
</organism>
<evidence type="ECO:0000313" key="12">
    <source>
        <dbReference type="Proteomes" id="UP000515465"/>
    </source>
</evidence>
<evidence type="ECO:0000256" key="8">
    <source>
        <dbReference type="ARBA" id="ARBA00047481"/>
    </source>
</evidence>
<dbReference type="PROSITE" id="PS00599">
    <property type="entry name" value="AA_TRANSFER_CLASS_2"/>
    <property type="match status" value="1"/>
</dbReference>
<dbReference type="InterPro" id="IPR015421">
    <property type="entry name" value="PyrdxlP-dep_Trfase_major"/>
</dbReference>
<comment type="cofactor">
    <cofactor evidence="1 9">
        <name>pyridoxal 5'-phosphate</name>
        <dbReference type="ChEBI" id="CHEBI:597326"/>
    </cofactor>
</comment>
<evidence type="ECO:0000313" key="11">
    <source>
        <dbReference type="EMBL" id="QND58842.1"/>
    </source>
</evidence>
<keyword evidence="6 9" id="KW-0808">Transferase</keyword>
<dbReference type="Proteomes" id="UP000515465">
    <property type="component" value="Chromosome"/>
</dbReference>
<keyword evidence="7 9" id="KW-0663">Pyridoxal phosphate</keyword>
<evidence type="ECO:0000256" key="3">
    <source>
        <dbReference type="ARBA" id="ARBA00007970"/>
    </source>
</evidence>
<dbReference type="InterPro" id="IPR015424">
    <property type="entry name" value="PyrdxlP-dep_Trfase"/>
</dbReference>
<comment type="similarity">
    <text evidence="3 9">Belongs to the class-II pyridoxal-phosphate-dependent aminotransferase family. Histidinol-phosphate aminotransferase subfamily.</text>
</comment>
<accession>A0A7G6SWG0</accession>
<feature type="domain" description="Aminotransferase class I/classII large" evidence="10">
    <location>
        <begin position="56"/>
        <end position="381"/>
    </location>
</feature>
<evidence type="ECO:0000256" key="9">
    <source>
        <dbReference type="HAMAP-Rule" id="MF_01023"/>
    </source>
</evidence>
<dbReference type="Gene3D" id="3.40.640.10">
    <property type="entry name" value="Type I PLP-dependent aspartate aminotransferase-like (Major domain)"/>
    <property type="match status" value="1"/>
</dbReference>
<comment type="catalytic activity">
    <reaction evidence="8 9">
        <text>L-histidinol phosphate + 2-oxoglutarate = 3-(imidazol-4-yl)-2-oxopropyl phosphate + L-glutamate</text>
        <dbReference type="Rhea" id="RHEA:23744"/>
        <dbReference type="ChEBI" id="CHEBI:16810"/>
        <dbReference type="ChEBI" id="CHEBI:29985"/>
        <dbReference type="ChEBI" id="CHEBI:57766"/>
        <dbReference type="ChEBI" id="CHEBI:57980"/>
        <dbReference type="EC" id="2.6.1.9"/>
    </reaction>
</comment>
<dbReference type="InterPro" id="IPR004839">
    <property type="entry name" value="Aminotransferase_I/II_large"/>
</dbReference>
<dbReference type="InterPro" id="IPR050106">
    <property type="entry name" value="HistidinolP_aminotransfase"/>
</dbReference>
<keyword evidence="9" id="KW-0368">Histidine biosynthesis</keyword>
<comment type="pathway">
    <text evidence="2 9">Amino-acid biosynthesis; L-histidine biosynthesis; L-histidine from 5-phospho-alpha-D-ribose 1-diphosphate: step 7/9.</text>
</comment>
<feature type="modified residue" description="N6-(pyridoxal phosphate)lysine" evidence="9">
    <location>
        <position position="248"/>
    </location>
</feature>